<organism evidence="7">
    <name type="scientific">mine drainage metagenome</name>
    <dbReference type="NCBI Taxonomy" id="410659"/>
    <lineage>
        <taxon>unclassified sequences</taxon>
        <taxon>metagenomes</taxon>
        <taxon>ecological metagenomes</taxon>
    </lineage>
</organism>
<reference evidence="7" key="1">
    <citation type="submission" date="2013-08" db="EMBL/GenBank/DDBJ databases">
        <authorList>
            <person name="Mendez C."/>
            <person name="Richter M."/>
            <person name="Ferrer M."/>
            <person name="Sanchez J."/>
        </authorList>
    </citation>
    <scope>NUCLEOTIDE SEQUENCE</scope>
</reference>
<dbReference type="GO" id="GO:0055085">
    <property type="term" value="P:transmembrane transport"/>
    <property type="evidence" value="ECO:0007669"/>
    <property type="project" value="InterPro"/>
</dbReference>
<comment type="caution">
    <text evidence="7">The sequence shown here is derived from an EMBL/GenBank/DDBJ whole genome shotgun (WGS) entry which is preliminary data.</text>
</comment>
<keyword evidence="4 5" id="KW-0472">Membrane</keyword>
<dbReference type="InterPro" id="IPR050367">
    <property type="entry name" value="APC_superfamily"/>
</dbReference>
<comment type="subcellular location">
    <subcellularLocation>
        <location evidence="1">Membrane</location>
        <topology evidence="1">Multi-pass membrane protein</topology>
    </subcellularLocation>
</comment>
<dbReference type="Pfam" id="PF00324">
    <property type="entry name" value="AA_permease"/>
    <property type="match status" value="1"/>
</dbReference>
<evidence type="ECO:0000313" key="7">
    <source>
        <dbReference type="EMBL" id="EQD37872.1"/>
    </source>
</evidence>
<sequence length="148" mass="15353">MATGKSQSGLAKDSLGLSQVLFQSASNMAPGLSAVAGLTGVAAFAGGAMPLSLLIGLVLAALLVVPVIEFSRRISSAGGYYTFIAQGAGPKAGLYTAWTYLLYETASLTGTVLFFGYLLPGLLSIDFGLHVAPWMWWPAAMISAAFVW</sequence>
<evidence type="ECO:0000256" key="2">
    <source>
        <dbReference type="ARBA" id="ARBA00022692"/>
    </source>
</evidence>
<evidence type="ECO:0000256" key="5">
    <source>
        <dbReference type="SAM" id="Phobius"/>
    </source>
</evidence>
<dbReference type="PANTHER" id="PTHR42770">
    <property type="entry name" value="AMINO ACID TRANSPORTER-RELATED"/>
    <property type="match status" value="1"/>
</dbReference>
<dbReference type="GO" id="GO:0016020">
    <property type="term" value="C:membrane"/>
    <property type="evidence" value="ECO:0007669"/>
    <property type="project" value="UniProtKB-SubCell"/>
</dbReference>
<accession>T0Z0Y7</accession>
<gene>
    <name evidence="7" type="ORF">B1A_17346</name>
</gene>
<dbReference type="AlphaFoldDB" id="T0Z0Y7"/>
<proteinExistence type="predicted"/>
<keyword evidence="2 5" id="KW-0812">Transmembrane</keyword>
<evidence type="ECO:0000256" key="1">
    <source>
        <dbReference type="ARBA" id="ARBA00004141"/>
    </source>
</evidence>
<dbReference type="InterPro" id="IPR004841">
    <property type="entry name" value="AA-permease/SLC12A_dom"/>
</dbReference>
<keyword evidence="3 5" id="KW-1133">Transmembrane helix</keyword>
<feature type="transmembrane region" description="Helical" evidence="5">
    <location>
        <begin position="51"/>
        <end position="71"/>
    </location>
</feature>
<reference evidence="7" key="2">
    <citation type="journal article" date="2014" name="ISME J.">
        <title>Microbial stratification in low pH oxic and suboxic macroscopic growths along an acid mine drainage.</title>
        <authorList>
            <person name="Mendez-Garcia C."/>
            <person name="Mesa V."/>
            <person name="Sprenger R.R."/>
            <person name="Richter M."/>
            <person name="Diez M.S."/>
            <person name="Solano J."/>
            <person name="Bargiela R."/>
            <person name="Golyshina O.V."/>
            <person name="Manteca A."/>
            <person name="Ramos J.L."/>
            <person name="Gallego J.R."/>
            <person name="Llorente I."/>
            <person name="Martins Dos Santos V.A."/>
            <person name="Jensen O.N."/>
            <person name="Pelaez A.I."/>
            <person name="Sanchez J."/>
            <person name="Ferrer M."/>
        </authorList>
    </citation>
    <scope>NUCLEOTIDE SEQUENCE</scope>
</reference>
<dbReference type="EMBL" id="AUZX01012762">
    <property type="protein sequence ID" value="EQD37872.1"/>
    <property type="molecule type" value="Genomic_DNA"/>
</dbReference>
<dbReference type="Gene3D" id="1.20.1740.10">
    <property type="entry name" value="Amino acid/polyamine transporter I"/>
    <property type="match status" value="1"/>
</dbReference>
<feature type="non-terminal residue" evidence="7">
    <location>
        <position position="148"/>
    </location>
</feature>
<evidence type="ECO:0000256" key="4">
    <source>
        <dbReference type="ARBA" id="ARBA00023136"/>
    </source>
</evidence>
<name>T0Z0Y7_9ZZZZ</name>
<feature type="domain" description="Amino acid permease/ SLC12A" evidence="6">
    <location>
        <begin position="32"/>
        <end position="118"/>
    </location>
</feature>
<dbReference type="PANTHER" id="PTHR42770:SF11">
    <property type="entry name" value="INNER MEMBRANE TRANSPORT PROTEIN YBAT"/>
    <property type="match status" value="1"/>
</dbReference>
<evidence type="ECO:0000256" key="3">
    <source>
        <dbReference type="ARBA" id="ARBA00022989"/>
    </source>
</evidence>
<evidence type="ECO:0000259" key="6">
    <source>
        <dbReference type="Pfam" id="PF00324"/>
    </source>
</evidence>
<protein>
    <submittedName>
        <fullName evidence="7">Amino acid transporter</fullName>
    </submittedName>
</protein>